<dbReference type="PANTHER" id="PTHR13774">
    <property type="entry name" value="PHENAZINE BIOSYNTHESIS PROTEIN"/>
    <property type="match status" value="1"/>
</dbReference>
<dbReference type="EMBL" id="KQ030537">
    <property type="protein sequence ID" value="KJZ73240.1"/>
    <property type="molecule type" value="Genomic_DNA"/>
</dbReference>
<dbReference type="NCBIfam" id="TIGR00654">
    <property type="entry name" value="PhzF_family"/>
    <property type="match status" value="1"/>
</dbReference>
<sequence>MQLPFVTLDVFTETRFRGNPLAVVSIPAAGPKPSHEQKQAIAREFNLSETVFVHDVEDPAADTTRRIDIFLPFAEIAFAGHPTIGAAVSLLGRAHVTTLVTRAGPVSLSRDGERFVRAAIPHNVHLHSSRVRDLRLPEAQLPADADVRALELDAPVFSICQGVTYALIELPSLEMLSRVRQPIAVLSVDELLDDGWRSGFLGRYYYVRTSSSVGDDGLPIVSLRTRMMENSLEDPATGSAASCLGAFLSTVSDRHDAPTRRYDITQGVEMGKESNIVVDVELKDSQIQSIKLAGTAVQVMSGHLEI</sequence>
<gene>
    <name evidence="2" type="ORF">HIM_07437</name>
</gene>
<dbReference type="PANTHER" id="PTHR13774:SF32">
    <property type="entry name" value="ANTISENSE-ENHANCING SEQUENCE 1"/>
    <property type="match status" value="1"/>
</dbReference>
<reference evidence="2 3" key="1">
    <citation type="journal article" date="2014" name="Genome Biol. Evol.">
        <title>Comparative genomics and transcriptomics analyses reveal divergent lifestyle features of nematode endoparasitic fungus Hirsutella minnesotensis.</title>
        <authorList>
            <person name="Lai Y."/>
            <person name="Liu K."/>
            <person name="Zhang X."/>
            <person name="Zhang X."/>
            <person name="Li K."/>
            <person name="Wang N."/>
            <person name="Shu C."/>
            <person name="Wu Y."/>
            <person name="Wang C."/>
            <person name="Bushley K.E."/>
            <person name="Xiang M."/>
            <person name="Liu X."/>
        </authorList>
    </citation>
    <scope>NUCLEOTIDE SEQUENCE [LARGE SCALE GENOMIC DNA]</scope>
    <source>
        <strain evidence="2 3">3608</strain>
    </source>
</reference>
<dbReference type="PIRSF" id="PIRSF016184">
    <property type="entry name" value="PhzC_PhzF"/>
    <property type="match status" value="1"/>
</dbReference>
<dbReference type="Pfam" id="PF02567">
    <property type="entry name" value="PhzC-PhzF"/>
    <property type="match status" value="2"/>
</dbReference>
<dbReference type="InterPro" id="IPR003719">
    <property type="entry name" value="Phenazine_PhzF-like"/>
</dbReference>
<dbReference type="SUPFAM" id="SSF54506">
    <property type="entry name" value="Diaminopimelate epimerase-like"/>
    <property type="match status" value="1"/>
</dbReference>
<accession>A0A0F7ZN71</accession>
<proteinExistence type="predicted"/>
<evidence type="ECO:0000313" key="2">
    <source>
        <dbReference type="EMBL" id="KJZ73240.1"/>
    </source>
</evidence>
<name>A0A0F7ZN71_9HYPO</name>
<dbReference type="GO" id="GO:0016853">
    <property type="term" value="F:isomerase activity"/>
    <property type="evidence" value="ECO:0007669"/>
    <property type="project" value="TreeGrafter"/>
</dbReference>
<organism evidence="2 3">
    <name type="scientific">Hirsutella minnesotensis 3608</name>
    <dbReference type="NCBI Taxonomy" id="1043627"/>
    <lineage>
        <taxon>Eukaryota</taxon>
        <taxon>Fungi</taxon>
        <taxon>Dikarya</taxon>
        <taxon>Ascomycota</taxon>
        <taxon>Pezizomycotina</taxon>
        <taxon>Sordariomycetes</taxon>
        <taxon>Hypocreomycetidae</taxon>
        <taxon>Hypocreales</taxon>
        <taxon>Ophiocordycipitaceae</taxon>
        <taxon>Hirsutella</taxon>
    </lineage>
</organism>
<protein>
    <recommendedName>
        <fullName evidence="4">Phenazine biosynthesis protein</fullName>
    </recommendedName>
</protein>
<dbReference type="OrthoDB" id="75169at2759"/>
<dbReference type="AlphaFoldDB" id="A0A0F7ZN71"/>
<evidence type="ECO:0000313" key="3">
    <source>
        <dbReference type="Proteomes" id="UP000054481"/>
    </source>
</evidence>
<feature type="active site" evidence="1">
    <location>
        <position position="49"/>
    </location>
</feature>
<dbReference type="GO" id="GO:0005737">
    <property type="term" value="C:cytoplasm"/>
    <property type="evidence" value="ECO:0007669"/>
    <property type="project" value="TreeGrafter"/>
</dbReference>
<keyword evidence="3" id="KW-1185">Reference proteome</keyword>
<evidence type="ECO:0008006" key="4">
    <source>
        <dbReference type="Google" id="ProtNLM"/>
    </source>
</evidence>
<evidence type="ECO:0000256" key="1">
    <source>
        <dbReference type="PIRSR" id="PIRSR016184-1"/>
    </source>
</evidence>
<dbReference type="Gene3D" id="3.10.310.10">
    <property type="entry name" value="Diaminopimelate Epimerase, Chain A, domain 1"/>
    <property type="match status" value="2"/>
</dbReference>
<dbReference type="Proteomes" id="UP000054481">
    <property type="component" value="Unassembled WGS sequence"/>
</dbReference>